<dbReference type="RefSeq" id="WP_355667093.1">
    <property type="nucleotide sequence ID" value="NZ_JBEXRX010000112.1"/>
</dbReference>
<evidence type="ECO:0000256" key="2">
    <source>
        <dbReference type="ARBA" id="ARBA00023125"/>
    </source>
</evidence>
<keyword evidence="6" id="KW-1185">Reference proteome</keyword>
<dbReference type="PROSITE" id="PS50949">
    <property type="entry name" value="HTH_GNTR"/>
    <property type="match status" value="1"/>
</dbReference>
<evidence type="ECO:0000313" key="6">
    <source>
        <dbReference type="Proteomes" id="UP001550348"/>
    </source>
</evidence>
<evidence type="ECO:0000313" key="5">
    <source>
        <dbReference type="EMBL" id="MEU0155502.1"/>
    </source>
</evidence>
<dbReference type="InterPro" id="IPR000524">
    <property type="entry name" value="Tscrpt_reg_HTH_GntR"/>
</dbReference>
<dbReference type="InterPro" id="IPR036388">
    <property type="entry name" value="WH-like_DNA-bd_sf"/>
</dbReference>
<dbReference type="Gene3D" id="1.10.10.10">
    <property type="entry name" value="Winged helix-like DNA-binding domain superfamily/Winged helix DNA-binding domain"/>
    <property type="match status" value="1"/>
</dbReference>
<reference evidence="5 6" key="1">
    <citation type="submission" date="2024-06" db="EMBL/GenBank/DDBJ databases">
        <title>The Natural Products Discovery Center: Release of the First 8490 Sequenced Strains for Exploring Actinobacteria Biosynthetic Diversity.</title>
        <authorList>
            <person name="Kalkreuter E."/>
            <person name="Kautsar S.A."/>
            <person name="Yang D."/>
            <person name="Bader C.D."/>
            <person name="Teijaro C.N."/>
            <person name="Fluegel L."/>
            <person name="Davis C.M."/>
            <person name="Simpson J.R."/>
            <person name="Lauterbach L."/>
            <person name="Steele A.D."/>
            <person name="Gui C."/>
            <person name="Meng S."/>
            <person name="Li G."/>
            <person name="Viehrig K."/>
            <person name="Ye F."/>
            <person name="Su P."/>
            <person name="Kiefer A.F."/>
            <person name="Nichols A."/>
            <person name="Cepeda A.J."/>
            <person name="Yan W."/>
            <person name="Fan B."/>
            <person name="Jiang Y."/>
            <person name="Adhikari A."/>
            <person name="Zheng C.-J."/>
            <person name="Schuster L."/>
            <person name="Cowan T.M."/>
            <person name="Smanski M.J."/>
            <person name="Chevrette M.G."/>
            <person name="De Carvalho L.P.S."/>
            <person name="Shen B."/>
        </authorList>
    </citation>
    <scope>NUCLEOTIDE SEQUENCE [LARGE SCALE GENOMIC DNA]</scope>
    <source>
        <strain evidence="5 6">NPDC006286</strain>
    </source>
</reference>
<protein>
    <submittedName>
        <fullName evidence="5">GntR family transcriptional regulator</fullName>
    </submittedName>
</protein>
<evidence type="ECO:0000259" key="4">
    <source>
        <dbReference type="PROSITE" id="PS50949"/>
    </source>
</evidence>
<evidence type="ECO:0000256" key="1">
    <source>
        <dbReference type="ARBA" id="ARBA00023015"/>
    </source>
</evidence>
<keyword evidence="3" id="KW-0804">Transcription</keyword>
<dbReference type="InterPro" id="IPR036390">
    <property type="entry name" value="WH_DNA-bd_sf"/>
</dbReference>
<comment type="caution">
    <text evidence="5">The sequence shown here is derived from an EMBL/GenBank/DDBJ whole genome shotgun (WGS) entry which is preliminary data.</text>
</comment>
<keyword evidence="1" id="KW-0805">Transcription regulation</keyword>
<organism evidence="5 6">
    <name type="scientific">Micromonospora fulviviridis</name>
    <dbReference type="NCBI Taxonomy" id="47860"/>
    <lineage>
        <taxon>Bacteria</taxon>
        <taxon>Bacillati</taxon>
        <taxon>Actinomycetota</taxon>
        <taxon>Actinomycetes</taxon>
        <taxon>Micromonosporales</taxon>
        <taxon>Micromonosporaceae</taxon>
        <taxon>Micromonospora</taxon>
    </lineage>
</organism>
<name>A0ABV2VU10_9ACTN</name>
<dbReference type="SUPFAM" id="SSF46785">
    <property type="entry name" value="Winged helix' DNA-binding domain"/>
    <property type="match status" value="1"/>
</dbReference>
<dbReference type="Proteomes" id="UP001550348">
    <property type="component" value="Unassembled WGS sequence"/>
</dbReference>
<proteinExistence type="predicted"/>
<dbReference type="PANTHER" id="PTHR44846">
    <property type="entry name" value="MANNOSYL-D-GLYCERATE TRANSPORT/METABOLISM SYSTEM REPRESSOR MNGR-RELATED"/>
    <property type="match status" value="1"/>
</dbReference>
<sequence length="154" mass="16774">MPTPHYGQPRYRAIADELRVRIESGALPPGALLPPESALASEFRASRGTIRQAIAALREDELVTTEHGRGTYTNAAHFDRKRGANSEATQREVLADAELAALFDTEVGAVLIERQTVNRRGNSVETVTRAYQLSPVSQARAGAAQTSTEKAFRE</sequence>
<dbReference type="PRINTS" id="PR00035">
    <property type="entry name" value="HTHGNTR"/>
</dbReference>
<evidence type="ECO:0000256" key="3">
    <source>
        <dbReference type="ARBA" id="ARBA00023163"/>
    </source>
</evidence>
<accession>A0ABV2VU10</accession>
<dbReference type="CDD" id="cd07377">
    <property type="entry name" value="WHTH_GntR"/>
    <property type="match status" value="1"/>
</dbReference>
<dbReference type="EMBL" id="JBEXRX010000112">
    <property type="protein sequence ID" value="MEU0155502.1"/>
    <property type="molecule type" value="Genomic_DNA"/>
</dbReference>
<gene>
    <name evidence="5" type="ORF">ABZ071_27080</name>
</gene>
<keyword evidence="2" id="KW-0238">DNA-binding</keyword>
<dbReference type="PANTHER" id="PTHR44846:SF17">
    <property type="entry name" value="GNTR-FAMILY TRANSCRIPTIONAL REGULATOR"/>
    <property type="match status" value="1"/>
</dbReference>
<dbReference type="SMART" id="SM00345">
    <property type="entry name" value="HTH_GNTR"/>
    <property type="match status" value="1"/>
</dbReference>
<feature type="domain" description="HTH gntR-type" evidence="4">
    <location>
        <begin position="8"/>
        <end position="76"/>
    </location>
</feature>
<dbReference type="InterPro" id="IPR050679">
    <property type="entry name" value="Bact_HTH_transcr_reg"/>
</dbReference>
<dbReference type="Pfam" id="PF00392">
    <property type="entry name" value="GntR"/>
    <property type="match status" value="1"/>
</dbReference>